<dbReference type="EMBL" id="JBBPBM010000901">
    <property type="protein sequence ID" value="KAK8489695.1"/>
    <property type="molecule type" value="Genomic_DNA"/>
</dbReference>
<keyword evidence="2" id="KW-1185">Reference proteome</keyword>
<accession>A0ABR2A9E4</accession>
<sequence length="72" mass="7976">MLTLSLTIPLTIKAELCSGLPQQRFLLLFSLSLSGFTIFSSGIKQTISSATFSFLFPKVICSASIFERHFKD</sequence>
<protein>
    <submittedName>
        <fullName evidence="1">Uncharacterized protein</fullName>
    </submittedName>
</protein>
<proteinExistence type="predicted"/>
<reference evidence="1 2" key="1">
    <citation type="journal article" date="2024" name="G3 (Bethesda)">
        <title>Genome assembly of Hibiscus sabdariffa L. provides insights into metabolisms of medicinal natural products.</title>
        <authorList>
            <person name="Kim T."/>
        </authorList>
    </citation>
    <scope>NUCLEOTIDE SEQUENCE [LARGE SCALE GENOMIC DNA]</scope>
    <source>
        <strain evidence="1">TK-2024</strain>
        <tissue evidence="1">Old leaves</tissue>
    </source>
</reference>
<evidence type="ECO:0000313" key="2">
    <source>
        <dbReference type="Proteomes" id="UP001472677"/>
    </source>
</evidence>
<comment type="caution">
    <text evidence="1">The sequence shown here is derived from an EMBL/GenBank/DDBJ whole genome shotgun (WGS) entry which is preliminary data.</text>
</comment>
<dbReference type="Proteomes" id="UP001472677">
    <property type="component" value="Unassembled WGS sequence"/>
</dbReference>
<name>A0ABR2A9E4_9ROSI</name>
<organism evidence="1 2">
    <name type="scientific">Hibiscus sabdariffa</name>
    <name type="common">roselle</name>
    <dbReference type="NCBI Taxonomy" id="183260"/>
    <lineage>
        <taxon>Eukaryota</taxon>
        <taxon>Viridiplantae</taxon>
        <taxon>Streptophyta</taxon>
        <taxon>Embryophyta</taxon>
        <taxon>Tracheophyta</taxon>
        <taxon>Spermatophyta</taxon>
        <taxon>Magnoliopsida</taxon>
        <taxon>eudicotyledons</taxon>
        <taxon>Gunneridae</taxon>
        <taxon>Pentapetalae</taxon>
        <taxon>rosids</taxon>
        <taxon>malvids</taxon>
        <taxon>Malvales</taxon>
        <taxon>Malvaceae</taxon>
        <taxon>Malvoideae</taxon>
        <taxon>Hibiscus</taxon>
    </lineage>
</organism>
<gene>
    <name evidence="1" type="ORF">V6N12_038634</name>
</gene>
<evidence type="ECO:0000313" key="1">
    <source>
        <dbReference type="EMBL" id="KAK8489695.1"/>
    </source>
</evidence>